<dbReference type="EMBL" id="CAJOBP010027475">
    <property type="protein sequence ID" value="CAF4623688.1"/>
    <property type="molecule type" value="Genomic_DNA"/>
</dbReference>
<sequence>MVSTDESALYRLKNLNNGNIISVFKDQFKVGRTT</sequence>
<name>A0A821DMQ9_9BILA</name>
<reference evidence="1" key="1">
    <citation type="submission" date="2021-02" db="EMBL/GenBank/DDBJ databases">
        <authorList>
            <person name="Nowell W R."/>
        </authorList>
    </citation>
    <scope>NUCLEOTIDE SEQUENCE</scope>
</reference>
<accession>A0A821DMQ9</accession>
<comment type="caution">
    <text evidence="1">The sequence shown here is derived from an EMBL/GenBank/DDBJ whole genome shotgun (WGS) entry which is preliminary data.</text>
</comment>
<protein>
    <submittedName>
        <fullName evidence="1">Uncharacterized protein</fullName>
    </submittedName>
</protein>
<gene>
    <name evidence="1" type="ORF">UJA718_LOCUS32168</name>
</gene>
<keyword evidence="2" id="KW-1185">Reference proteome</keyword>
<organism evidence="1 2">
    <name type="scientific">Rotaria socialis</name>
    <dbReference type="NCBI Taxonomy" id="392032"/>
    <lineage>
        <taxon>Eukaryota</taxon>
        <taxon>Metazoa</taxon>
        <taxon>Spiralia</taxon>
        <taxon>Gnathifera</taxon>
        <taxon>Rotifera</taxon>
        <taxon>Eurotatoria</taxon>
        <taxon>Bdelloidea</taxon>
        <taxon>Philodinida</taxon>
        <taxon>Philodinidae</taxon>
        <taxon>Rotaria</taxon>
    </lineage>
</organism>
<evidence type="ECO:0000313" key="1">
    <source>
        <dbReference type="EMBL" id="CAF4623688.1"/>
    </source>
</evidence>
<dbReference type="Proteomes" id="UP000663873">
    <property type="component" value="Unassembled WGS sequence"/>
</dbReference>
<dbReference type="AlphaFoldDB" id="A0A821DMQ9"/>
<feature type="non-terminal residue" evidence="1">
    <location>
        <position position="34"/>
    </location>
</feature>
<evidence type="ECO:0000313" key="2">
    <source>
        <dbReference type="Proteomes" id="UP000663873"/>
    </source>
</evidence>
<proteinExistence type="predicted"/>